<dbReference type="AlphaFoldDB" id="A0A379CAJ4"/>
<dbReference type="Pfam" id="PF00589">
    <property type="entry name" value="Phage_integrase"/>
    <property type="match status" value="1"/>
</dbReference>
<dbReference type="InterPro" id="IPR025166">
    <property type="entry name" value="Integrase_DNA_bind_dom"/>
</dbReference>
<dbReference type="GO" id="GO:0015074">
    <property type="term" value="P:DNA integration"/>
    <property type="evidence" value="ECO:0007669"/>
    <property type="project" value="UniProtKB-KW"/>
</dbReference>
<dbReference type="SUPFAM" id="SSF56349">
    <property type="entry name" value="DNA breaking-rejoining enzymes"/>
    <property type="match status" value="1"/>
</dbReference>
<dbReference type="InterPro" id="IPR053876">
    <property type="entry name" value="Phage_int_M"/>
</dbReference>
<dbReference type="GO" id="GO:0003677">
    <property type="term" value="F:DNA binding"/>
    <property type="evidence" value="ECO:0007669"/>
    <property type="project" value="UniProtKB-KW"/>
</dbReference>
<dbReference type="RefSeq" id="WP_172460373.1">
    <property type="nucleotide sequence ID" value="NZ_LWIF01000001.1"/>
</dbReference>
<dbReference type="InterPro" id="IPR002104">
    <property type="entry name" value="Integrase_catalytic"/>
</dbReference>
<evidence type="ECO:0000256" key="3">
    <source>
        <dbReference type="ARBA" id="ARBA00023125"/>
    </source>
</evidence>
<dbReference type="InterPro" id="IPR013762">
    <property type="entry name" value="Integrase-like_cat_sf"/>
</dbReference>
<dbReference type="Pfam" id="PF13356">
    <property type="entry name" value="Arm-DNA-bind_3"/>
    <property type="match status" value="1"/>
</dbReference>
<gene>
    <name evidence="6" type="primary">intA_3</name>
    <name evidence="6" type="ORF">NCTC12872_01257</name>
</gene>
<dbReference type="PANTHER" id="PTHR30629:SF6">
    <property type="entry name" value="PROPHAGE INTEGRASE INTA-RELATED"/>
    <property type="match status" value="1"/>
</dbReference>
<dbReference type="Pfam" id="PF22022">
    <property type="entry name" value="Phage_int_M"/>
    <property type="match status" value="1"/>
</dbReference>
<evidence type="ECO:0000313" key="6">
    <source>
        <dbReference type="EMBL" id="SUB59274.1"/>
    </source>
</evidence>
<dbReference type="Proteomes" id="UP000255417">
    <property type="component" value="Unassembled WGS sequence"/>
</dbReference>
<dbReference type="GO" id="GO:0006310">
    <property type="term" value="P:DNA recombination"/>
    <property type="evidence" value="ECO:0007669"/>
    <property type="project" value="UniProtKB-KW"/>
</dbReference>
<evidence type="ECO:0000256" key="1">
    <source>
        <dbReference type="ARBA" id="ARBA00008857"/>
    </source>
</evidence>
<comment type="similarity">
    <text evidence="1">Belongs to the 'phage' integrase family.</text>
</comment>
<evidence type="ECO:0000256" key="2">
    <source>
        <dbReference type="ARBA" id="ARBA00022908"/>
    </source>
</evidence>
<dbReference type="InterPro" id="IPR038488">
    <property type="entry name" value="Integrase_DNA-bd_sf"/>
</dbReference>
<evidence type="ECO:0000259" key="5">
    <source>
        <dbReference type="PROSITE" id="PS51898"/>
    </source>
</evidence>
<name>A0A379CAJ4_9PAST</name>
<proteinExistence type="inferred from homology"/>
<keyword evidence="3" id="KW-0238">DNA-binding</keyword>
<dbReference type="CDD" id="cd00801">
    <property type="entry name" value="INT_P4_C"/>
    <property type="match status" value="1"/>
</dbReference>
<keyword evidence="7" id="KW-1185">Reference proteome</keyword>
<feature type="domain" description="Tyr recombinase" evidence="5">
    <location>
        <begin position="200"/>
        <end position="385"/>
    </location>
</feature>
<evidence type="ECO:0000256" key="4">
    <source>
        <dbReference type="ARBA" id="ARBA00023172"/>
    </source>
</evidence>
<keyword evidence="2" id="KW-0229">DNA integration</keyword>
<dbReference type="InterPro" id="IPR010998">
    <property type="entry name" value="Integrase_recombinase_N"/>
</dbReference>
<dbReference type="PANTHER" id="PTHR30629">
    <property type="entry name" value="PROPHAGE INTEGRASE"/>
    <property type="match status" value="1"/>
</dbReference>
<reference evidence="6 7" key="1">
    <citation type="submission" date="2018-06" db="EMBL/GenBank/DDBJ databases">
        <authorList>
            <consortium name="Pathogen Informatics"/>
            <person name="Doyle S."/>
        </authorList>
    </citation>
    <scope>NUCLEOTIDE SEQUENCE [LARGE SCALE GENOMIC DNA]</scope>
    <source>
        <strain evidence="6 7">NCTC12872</strain>
    </source>
</reference>
<dbReference type="PROSITE" id="PS51898">
    <property type="entry name" value="TYR_RECOMBINASE"/>
    <property type="match status" value="1"/>
</dbReference>
<dbReference type="InterPro" id="IPR050808">
    <property type="entry name" value="Phage_Integrase"/>
</dbReference>
<dbReference type="Gene3D" id="1.10.443.10">
    <property type="entry name" value="Intergrase catalytic core"/>
    <property type="match status" value="1"/>
</dbReference>
<dbReference type="Gene3D" id="3.30.160.390">
    <property type="entry name" value="Integrase, DNA-binding domain"/>
    <property type="match status" value="1"/>
</dbReference>
<keyword evidence="4" id="KW-0233">DNA recombination</keyword>
<sequence>MAKQVAPLTDTKIKSFKPEEKEYRKSDGYGLFLLVKPNGTKLWRYMYSFNGERLKISLGSYPATTLKQAREKRLEFEGLLQRGINPKNYKKQALKVPTVQEFTDEWLTFWKPTVKESTLKKEVWRLHKHLFPMFGHYRIDQLELYIVVQELETLYKSSPETAFKVMRKLVQIFDYAQIKGLIKFNNLTPLTKAFIKVKAKNQPTIKPDELPHFLHCLENSNSRAETKLLIMWQLLTMVRPREAVTAEWQEIDFKNSVWLIPAEKMKGRKDRARSHSVPLSKQALNILEEMHRHNGRRQYIFASVRSPLNPMNSATANKAIKDINNGYFKGILTAHGLRSIASTYLHNQTDFEPHLIEACLSHVTGNEVQRAYNRGDYLEQRRPIMDKWGEYVEACRKA</sequence>
<organism evidence="6 7">
    <name type="scientific">Phocoenobacter uteri</name>
    <dbReference type="NCBI Taxonomy" id="146806"/>
    <lineage>
        <taxon>Bacteria</taxon>
        <taxon>Pseudomonadati</taxon>
        <taxon>Pseudomonadota</taxon>
        <taxon>Gammaproteobacteria</taxon>
        <taxon>Pasteurellales</taxon>
        <taxon>Pasteurellaceae</taxon>
        <taxon>Phocoenobacter</taxon>
    </lineage>
</organism>
<protein>
    <submittedName>
        <fullName evidence="6">Prophage CP4-57 integrase</fullName>
    </submittedName>
</protein>
<accession>A0A379CAJ4</accession>
<dbReference type="Gene3D" id="1.10.150.130">
    <property type="match status" value="1"/>
</dbReference>
<evidence type="ECO:0000313" key="7">
    <source>
        <dbReference type="Proteomes" id="UP000255417"/>
    </source>
</evidence>
<dbReference type="EMBL" id="UGTA01000001">
    <property type="protein sequence ID" value="SUB59274.1"/>
    <property type="molecule type" value="Genomic_DNA"/>
</dbReference>
<dbReference type="InterPro" id="IPR011010">
    <property type="entry name" value="DNA_brk_join_enz"/>
</dbReference>